<protein>
    <submittedName>
        <fullName evidence="1">Uncharacterized protein</fullName>
    </submittedName>
</protein>
<gene>
    <name evidence="1" type="ORF">KQX54_004920</name>
</gene>
<proteinExistence type="predicted"/>
<sequence length="122" mass="13649">MRCGLSIELPLDSRTRIVLGTIAAVMAAVVVEIQHSPPNSVRVMKILCYKRHLLYVLLCTDWQCIARHWESVYQLSQSIKINHDTVPPSALSPLSLPLEHYKAHIYVQPETAKGVCSSRGAE</sequence>
<evidence type="ECO:0000313" key="2">
    <source>
        <dbReference type="Proteomes" id="UP000826195"/>
    </source>
</evidence>
<comment type="caution">
    <text evidence="1">The sequence shown here is derived from an EMBL/GenBank/DDBJ whole genome shotgun (WGS) entry which is preliminary data.</text>
</comment>
<keyword evidence="2" id="KW-1185">Reference proteome</keyword>
<accession>A0AAV7HXF1</accession>
<reference evidence="1 2" key="1">
    <citation type="journal article" date="2021" name="J. Hered.">
        <title>A chromosome-level genome assembly of the parasitoid wasp, Cotesia glomerata (Hymenoptera: Braconidae).</title>
        <authorList>
            <person name="Pinto B.J."/>
            <person name="Weis J.J."/>
            <person name="Gamble T."/>
            <person name="Ode P.J."/>
            <person name="Paul R."/>
            <person name="Zaspel J.M."/>
        </authorList>
    </citation>
    <scope>NUCLEOTIDE SEQUENCE [LARGE SCALE GENOMIC DNA]</scope>
    <source>
        <strain evidence="1">CgM1</strain>
    </source>
</reference>
<organism evidence="1 2">
    <name type="scientific">Cotesia glomerata</name>
    <name type="common">Lepidopteran parasitic wasp</name>
    <name type="synonym">Apanteles glomeratus</name>
    <dbReference type="NCBI Taxonomy" id="32391"/>
    <lineage>
        <taxon>Eukaryota</taxon>
        <taxon>Metazoa</taxon>
        <taxon>Ecdysozoa</taxon>
        <taxon>Arthropoda</taxon>
        <taxon>Hexapoda</taxon>
        <taxon>Insecta</taxon>
        <taxon>Pterygota</taxon>
        <taxon>Neoptera</taxon>
        <taxon>Endopterygota</taxon>
        <taxon>Hymenoptera</taxon>
        <taxon>Apocrita</taxon>
        <taxon>Ichneumonoidea</taxon>
        <taxon>Braconidae</taxon>
        <taxon>Microgastrinae</taxon>
        <taxon>Cotesia</taxon>
    </lineage>
</organism>
<dbReference type="EMBL" id="JAHXZJ010002609">
    <property type="protein sequence ID" value="KAH0539458.1"/>
    <property type="molecule type" value="Genomic_DNA"/>
</dbReference>
<evidence type="ECO:0000313" key="1">
    <source>
        <dbReference type="EMBL" id="KAH0539458.1"/>
    </source>
</evidence>
<dbReference type="Proteomes" id="UP000826195">
    <property type="component" value="Unassembled WGS sequence"/>
</dbReference>
<name>A0AAV7HXF1_COTGL</name>
<dbReference type="AlphaFoldDB" id="A0AAV7HXF1"/>